<keyword evidence="1" id="KW-1133">Transmembrane helix</keyword>
<sequence length="40" mass="4601">MKTLLSLNPVLEESIMIWLAVSTGLTAVIFGVVWLWKRRK</sequence>
<dbReference type="EMBL" id="JBHSSE010000016">
    <property type="protein sequence ID" value="MFC6201671.1"/>
    <property type="molecule type" value="Genomic_DNA"/>
</dbReference>
<protein>
    <recommendedName>
        <fullName evidence="4">LPXTG cell wall anchor domain-containing protein</fullName>
    </recommendedName>
</protein>
<organism evidence="2 3">
    <name type="scientific">Lactiplantibacillus nangangensis</name>
    <dbReference type="NCBI Taxonomy" id="2559917"/>
    <lineage>
        <taxon>Bacteria</taxon>
        <taxon>Bacillati</taxon>
        <taxon>Bacillota</taxon>
        <taxon>Bacilli</taxon>
        <taxon>Lactobacillales</taxon>
        <taxon>Lactobacillaceae</taxon>
        <taxon>Lactiplantibacillus</taxon>
    </lineage>
</organism>
<reference evidence="3" key="1">
    <citation type="journal article" date="2019" name="Int. J. Syst. Evol. Microbiol.">
        <title>The Global Catalogue of Microorganisms (GCM) 10K type strain sequencing project: providing services to taxonomists for standard genome sequencing and annotation.</title>
        <authorList>
            <consortium name="The Broad Institute Genomics Platform"/>
            <consortium name="The Broad Institute Genome Sequencing Center for Infectious Disease"/>
            <person name="Wu L."/>
            <person name="Ma J."/>
        </authorList>
    </citation>
    <scope>NUCLEOTIDE SEQUENCE [LARGE SCALE GENOMIC DNA]</scope>
    <source>
        <strain evidence="3">CCM 8930</strain>
    </source>
</reference>
<keyword evidence="1" id="KW-0812">Transmembrane</keyword>
<evidence type="ECO:0000256" key="1">
    <source>
        <dbReference type="SAM" id="Phobius"/>
    </source>
</evidence>
<comment type="caution">
    <text evidence="2">The sequence shown here is derived from an EMBL/GenBank/DDBJ whole genome shotgun (WGS) entry which is preliminary data.</text>
</comment>
<keyword evidence="1" id="KW-0472">Membrane</keyword>
<name>A0ABW1SJG0_9LACO</name>
<feature type="transmembrane region" description="Helical" evidence="1">
    <location>
        <begin position="15"/>
        <end position="36"/>
    </location>
</feature>
<accession>A0ABW1SJG0</accession>
<gene>
    <name evidence="2" type="ORF">ACFP1L_07270</name>
</gene>
<proteinExistence type="predicted"/>
<dbReference type="Proteomes" id="UP001596171">
    <property type="component" value="Unassembled WGS sequence"/>
</dbReference>
<dbReference type="RefSeq" id="WP_263390596.1">
    <property type="nucleotide sequence ID" value="NZ_BJDI01000002.1"/>
</dbReference>
<keyword evidence="3" id="KW-1185">Reference proteome</keyword>
<evidence type="ECO:0000313" key="3">
    <source>
        <dbReference type="Proteomes" id="UP001596171"/>
    </source>
</evidence>
<evidence type="ECO:0000313" key="2">
    <source>
        <dbReference type="EMBL" id="MFC6201671.1"/>
    </source>
</evidence>
<evidence type="ECO:0008006" key="4">
    <source>
        <dbReference type="Google" id="ProtNLM"/>
    </source>
</evidence>